<sequence length="368" mass="40896">MNVLSEEELLHLIALKNTPLVGDITAKRLISHCGSAQNVFTLSKQKLQKIDGIGSKIIENLSVSTHLKDAEKELKLIEKYKITPIYFTEKNYPELLKQCPDSPILLYQRGNIHLQNKRIISIVGTRNVTPYGMAFCEKLVEDLAQWNVVIVSGLAYGIDITAHKSALANNLQTIACLAHGLDTIYPKIHKKYADQMEQNGGLVTDFPCQSPFDRNHFLSRNRIIAGMSEATIVIESGVKGGSLVTADIAFSYNREVFAVPGRATDTYSVGCNQLIRNEKARILLHAEDIVYQLGWEKTAPKLVQNQLFPELSAEETIIVSFLKSNGKQLLDAISLGCNLPIYSVSNILFQLEMKSVVRALPGKAFEII</sequence>
<gene>
    <name evidence="3" type="ORF">CCAN12_650008</name>
</gene>
<dbReference type="EMBL" id="CDOE01000062">
    <property type="protein sequence ID" value="CEN36139.1"/>
    <property type="molecule type" value="Genomic_DNA"/>
</dbReference>
<accession>A0A0B7HC48</accession>
<organism evidence="3 4">
    <name type="scientific">Capnocytophaga canimorsus</name>
    <dbReference type="NCBI Taxonomy" id="28188"/>
    <lineage>
        <taxon>Bacteria</taxon>
        <taxon>Pseudomonadati</taxon>
        <taxon>Bacteroidota</taxon>
        <taxon>Flavobacteriia</taxon>
        <taxon>Flavobacteriales</taxon>
        <taxon>Flavobacteriaceae</taxon>
        <taxon>Capnocytophaga</taxon>
    </lineage>
</organism>
<dbReference type="PANTHER" id="PTHR43022">
    <property type="entry name" value="PROTEIN SMF"/>
    <property type="match status" value="1"/>
</dbReference>
<comment type="similarity">
    <text evidence="1">Belongs to the DprA/Smf family.</text>
</comment>
<evidence type="ECO:0000256" key="1">
    <source>
        <dbReference type="ARBA" id="ARBA00006525"/>
    </source>
</evidence>
<feature type="domain" description="Smf/DprA SLOG" evidence="2">
    <location>
        <begin position="85"/>
        <end position="293"/>
    </location>
</feature>
<proteinExistence type="inferred from homology"/>
<keyword evidence="3" id="KW-0436">Ligase</keyword>
<name>A0A0B7HC48_9FLAO</name>
<dbReference type="GO" id="GO:0003911">
    <property type="term" value="F:DNA ligase (NAD+) activity"/>
    <property type="evidence" value="ECO:0007669"/>
    <property type="project" value="UniProtKB-EC"/>
</dbReference>
<dbReference type="InterPro" id="IPR010994">
    <property type="entry name" value="RuvA_2-like"/>
</dbReference>
<reference evidence="3 4" key="1">
    <citation type="submission" date="2015-01" db="EMBL/GenBank/DDBJ databases">
        <authorList>
            <person name="Xiang T."/>
            <person name="Song Y."/>
            <person name="Huang L."/>
            <person name="Wang B."/>
            <person name="Wu P."/>
        </authorList>
    </citation>
    <scope>NUCLEOTIDE SEQUENCE [LARGE SCALE GENOMIC DNA]</scope>
    <source>
        <strain evidence="3 4">Cc12</strain>
    </source>
</reference>
<dbReference type="SUPFAM" id="SSF102405">
    <property type="entry name" value="MCP/YpsA-like"/>
    <property type="match status" value="1"/>
</dbReference>
<dbReference type="InterPro" id="IPR003488">
    <property type="entry name" value="DprA"/>
</dbReference>
<evidence type="ECO:0000259" key="2">
    <source>
        <dbReference type="Pfam" id="PF02481"/>
    </source>
</evidence>
<dbReference type="Gene3D" id="3.40.50.450">
    <property type="match status" value="1"/>
</dbReference>
<dbReference type="PANTHER" id="PTHR43022:SF1">
    <property type="entry name" value="PROTEIN SMF"/>
    <property type="match status" value="1"/>
</dbReference>
<dbReference type="SUPFAM" id="SSF47781">
    <property type="entry name" value="RuvA domain 2-like"/>
    <property type="match status" value="1"/>
</dbReference>
<dbReference type="RefSeq" id="WP_042000119.1">
    <property type="nucleotide sequence ID" value="NZ_CP022382.1"/>
</dbReference>
<dbReference type="Pfam" id="PF02481">
    <property type="entry name" value="DNA_processg_A"/>
    <property type="match status" value="1"/>
</dbReference>
<dbReference type="EC" id="6.5.1.2" evidence="3"/>
<evidence type="ECO:0000313" key="4">
    <source>
        <dbReference type="Proteomes" id="UP000044026"/>
    </source>
</evidence>
<dbReference type="AlphaFoldDB" id="A0A0B7HC48"/>
<dbReference type="GO" id="GO:0009294">
    <property type="term" value="P:DNA-mediated transformation"/>
    <property type="evidence" value="ECO:0007669"/>
    <property type="project" value="InterPro"/>
</dbReference>
<dbReference type="InterPro" id="IPR057666">
    <property type="entry name" value="DrpA_SLOG"/>
</dbReference>
<dbReference type="NCBIfam" id="TIGR00732">
    <property type="entry name" value="dprA"/>
    <property type="match status" value="1"/>
</dbReference>
<dbReference type="GeneID" id="69580847"/>
<protein>
    <submittedName>
        <fullName evidence="3">Protein smf</fullName>
        <ecNumber evidence="3">6.5.1.2</ecNumber>
    </submittedName>
</protein>
<dbReference type="Proteomes" id="UP000044026">
    <property type="component" value="Unassembled WGS sequence"/>
</dbReference>
<evidence type="ECO:0000313" key="3">
    <source>
        <dbReference type="EMBL" id="CEN36139.1"/>
    </source>
</evidence>